<organism evidence="2 3">
    <name type="scientific">Daphnia magna</name>
    <dbReference type="NCBI Taxonomy" id="35525"/>
    <lineage>
        <taxon>Eukaryota</taxon>
        <taxon>Metazoa</taxon>
        <taxon>Ecdysozoa</taxon>
        <taxon>Arthropoda</taxon>
        <taxon>Crustacea</taxon>
        <taxon>Branchiopoda</taxon>
        <taxon>Diplostraca</taxon>
        <taxon>Cladocera</taxon>
        <taxon>Anomopoda</taxon>
        <taxon>Daphniidae</taxon>
        <taxon>Daphnia</taxon>
    </lineage>
</organism>
<comment type="caution">
    <text evidence="2">The sequence shown here is derived from an EMBL/GenBank/DDBJ whole genome shotgun (WGS) entry which is preliminary data.</text>
</comment>
<proteinExistence type="predicted"/>
<evidence type="ECO:0000313" key="3">
    <source>
        <dbReference type="Proteomes" id="UP000076858"/>
    </source>
</evidence>
<dbReference type="Proteomes" id="UP000076858">
    <property type="component" value="Unassembled WGS sequence"/>
</dbReference>
<accession>A0A162R678</accession>
<dbReference type="AlphaFoldDB" id="A0A162R678"/>
<name>A0A162R678_9CRUS</name>
<feature type="compositionally biased region" description="Acidic residues" evidence="1">
    <location>
        <begin position="117"/>
        <end position="126"/>
    </location>
</feature>
<reference evidence="2 3" key="1">
    <citation type="submission" date="2016-03" db="EMBL/GenBank/DDBJ databases">
        <title>EvidentialGene: Evidence-directed Construction of Genes on Genomes.</title>
        <authorList>
            <person name="Gilbert D.G."/>
            <person name="Choi J.-H."/>
            <person name="Mockaitis K."/>
            <person name="Colbourne J."/>
            <person name="Pfrender M."/>
        </authorList>
    </citation>
    <scope>NUCLEOTIDE SEQUENCE [LARGE SCALE GENOMIC DNA]</scope>
    <source>
        <strain evidence="2 3">Xinb3</strain>
        <tissue evidence="2">Complete organism</tissue>
    </source>
</reference>
<protein>
    <submittedName>
        <fullName evidence="2">Uncharacterized protein</fullName>
    </submittedName>
</protein>
<feature type="compositionally biased region" description="Polar residues" evidence="1">
    <location>
        <begin position="127"/>
        <end position="139"/>
    </location>
</feature>
<dbReference type="EMBL" id="LRGB01000235">
    <property type="protein sequence ID" value="KZS20266.1"/>
    <property type="molecule type" value="Genomic_DNA"/>
</dbReference>
<feature type="compositionally biased region" description="Polar residues" evidence="1">
    <location>
        <begin position="104"/>
        <end position="116"/>
    </location>
</feature>
<keyword evidence="3" id="KW-1185">Reference proteome</keyword>
<feature type="region of interest" description="Disordered" evidence="1">
    <location>
        <begin position="90"/>
        <end position="157"/>
    </location>
</feature>
<evidence type="ECO:0000256" key="1">
    <source>
        <dbReference type="SAM" id="MobiDB-lite"/>
    </source>
</evidence>
<sequence length="157" mass="17699">MNINGSILQIYVKHAPSLTHPVNYQPHSLLPVEHLRLAVFALQAKPYNPSKFYRRNSLTSKSTVRPQTPLTAVVSNNYQNLCRSLDGLHGAHIKKSDSDPQIFERSQSLHSLQQDADSSEDAEQQEETASNSSRHSSSPILRPRRKNLHSSLNDIHQ</sequence>
<evidence type="ECO:0000313" key="2">
    <source>
        <dbReference type="EMBL" id="KZS20266.1"/>
    </source>
</evidence>
<gene>
    <name evidence="2" type="ORF">APZ42_013107</name>
</gene>